<dbReference type="OrthoDB" id="2678037at2"/>
<keyword evidence="3" id="KW-1185">Reference proteome</keyword>
<evidence type="ECO:0000313" key="2">
    <source>
        <dbReference type="EMBL" id="PKR77618.1"/>
    </source>
</evidence>
<keyword evidence="1" id="KW-1133">Transmembrane helix</keyword>
<keyword evidence="1" id="KW-0812">Transmembrane</keyword>
<accession>A0A2I0QTI9</accession>
<dbReference type="RefSeq" id="WP_101331226.1">
    <property type="nucleotide sequence ID" value="NZ_PJNH01000002.1"/>
</dbReference>
<evidence type="ECO:0000256" key="1">
    <source>
        <dbReference type="SAM" id="Phobius"/>
    </source>
</evidence>
<gene>
    <name evidence="2" type="ORF">CEY16_06690</name>
</gene>
<dbReference type="AlphaFoldDB" id="A0A2I0QTI9"/>
<proteinExistence type="predicted"/>
<comment type="caution">
    <text evidence="2">The sequence shown here is derived from an EMBL/GenBank/DDBJ whole genome shotgun (WGS) entry which is preliminary data.</text>
</comment>
<organism evidence="2 3">
    <name type="scientific">Halalkalibacillus sediminis</name>
    <dbReference type="NCBI Taxonomy" id="2018042"/>
    <lineage>
        <taxon>Bacteria</taxon>
        <taxon>Bacillati</taxon>
        <taxon>Bacillota</taxon>
        <taxon>Bacilli</taxon>
        <taxon>Bacillales</taxon>
        <taxon>Bacillaceae</taxon>
        <taxon>Halalkalibacillus</taxon>
    </lineage>
</organism>
<dbReference type="EMBL" id="PJNH01000002">
    <property type="protein sequence ID" value="PKR77618.1"/>
    <property type="molecule type" value="Genomic_DNA"/>
</dbReference>
<dbReference type="Proteomes" id="UP000243524">
    <property type="component" value="Unassembled WGS sequence"/>
</dbReference>
<keyword evidence="1" id="KW-0472">Membrane</keyword>
<reference evidence="2 3" key="1">
    <citation type="submission" date="2017-06" db="EMBL/GenBank/DDBJ databases">
        <title>the draft geome sequence of Illustriluteabacillus marina B3227.</title>
        <authorList>
            <person name="He R.-H."/>
            <person name="Du Z.-J."/>
        </authorList>
    </citation>
    <scope>NUCLEOTIDE SEQUENCE [LARGE SCALE GENOMIC DNA]</scope>
    <source>
        <strain evidence="2 3">B3227</strain>
    </source>
</reference>
<evidence type="ECO:0000313" key="3">
    <source>
        <dbReference type="Proteomes" id="UP000243524"/>
    </source>
</evidence>
<protein>
    <submittedName>
        <fullName evidence="2">Uncharacterized protein</fullName>
    </submittedName>
</protein>
<feature type="transmembrane region" description="Helical" evidence="1">
    <location>
        <begin position="7"/>
        <end position="27"/>
    </location>
</feature>
<name>A0A2I0QTI9_9BACI</name>
<sequence>MFKTNKWIRIILALSVGVSIAFIAFYFDQEAKNEEEIQNLEHAILMNEMNSFTEGWRNLNQYLEAAVEESNLPEDEAQAEVVWELGKPLESVVRNTTDVALENERSKLILQLNDQYQKMYDLVFEKIPAMNEEQIGNFHESSEESYTNLVRSSEWNVRYPEGRIMMDLSTEDLESVSNEIDLLIIELQEIE</sequence>